<sequence>MSLHTTESGDPAAPTVVLLHGLGVTSWMWDDVAARLADRFHCVAVDLPRQGESHAVPWESMAGTADLVADVIARVAPDGRADVVGLSQGGYVALALLARHPGAVRSAVVSGVATRRLVRPRLQGAVVRAAVVLLRSRLVARIGGALMGLHGPERAAYVEGVARLSPTTIERIYRELLDHRLPDGLDAVADRLLAVAGDREAGAIRRSLTDLAAAGATAARVPRAAHAWVAQHPELFARTVADWVGHRRVPAELEPVPAVRSAAGPDAALKSPRG</sequence>
<keyword evidence="2" id="KW-0378">Hydrolase</keyword>
<dbReference type="Proteomes" id="UP001165283">
    <property type="component" value="Unassembled WGS sequence"/>
</dbReference>
<dbReference type="PANTHER" id="PTHR43194">
    <property type="entry name" value="HYDROLASE ALPHA/BETA FOLD FAMILY"/>
    <property type="match status" value="1"/>
</dbReference>
<comment type="caution">
    <text evidence="2">The sequence shown here is derived from an EMBL/GenBank/DDBJ whole genome shotgun (WGS) entry which is preliminary data.</text>
</comment>
<dbReference type="Pfam" id="PF12697">
    <property type="entry name" value="Abhydrolase_6"/>
    <property type="match status" value="1"/>
</dbReference>
<reference evidence="2" key="1">
    <citation type="submission" date="2021-04" db="EMBL/GenBank/DDBJ databases">
        <title>Pseudonocardia sp. nov., isolated from sandy soil of mangrove forest.</title>
        <authorList>
            <person name="Zan Z."/>
            <person name="Huang R."/>
            <person name="Liu W."/>
        </authorList>
    </citation>
    <scope>NUCLEOTIDE SEQUENCE</scope>
    <source>
        <strain evidence="2">S2-4</strain>
    </source>
</reference>
<dbReference type="InterPro" id="IPR029058">
    <property type="entry name" value="AB_hydrolase_fold"/>
</dbReference>
<dbReference type="InterPro" id="IPR000073">
    <property type="entry name" value="AB_hydrolase_1"/>
</dbReference>
<dbReference type="EMBL" id="JAGSOV010000047">
    <property type="protein sequence ID" value="MCO1657910.1"/>
    <property type="molecule type" value="Genomic_DNA"/>
</dbReference>
<evidence type="ECO:0000313" key="2">
    <source>
        <dbReference type="EMBL" id="MCO1657910.1"/>
    </source>
</evidence>
<name>A0ABT1A4H6_9PSEU</name>
<dbReference type="GO" id="GO:0016787">
    <property type="term" value="F:hydrolase activity"/>
    <property type="evidence" value="ECO:0007669"/>
    <property type="project" value="UniProtKB-KW"/>
</dbReference>
<protein>
    <submittedName>
        <fullName evidence="2">Alpha/beta fold hydrolase</fullName>
    </submittedName>
</protein>
<dbReference type="InterPro" id="IPR050228">
    <property type="entry name" value="Carboxylesterase_BioH"/>
</dbReference>
<dbReference type="RefSeq" id="WP_252441558.1">
    <property type="nucleotide sequence ID" value="NZ_JAGSOV010000047.1"/>
</dbReference>
<organism evidence="2 3">
    <name type="scientific">Pseudonocardia humida</name>
    <dbReference type="NCBI Taxonomy" id="2800819"/>
    <lineage>
        <taxon>Bacteria</taxon>
        <taxon>Bacillati</taxon>
        <taxon>Actinomycetota</taxon>
        <taxon>Actinomycetes</taxon>
        <taxon>Pseudonocardiales</taxon>
        <taxon>Pseudonocardiaceae</taxon>
        <taxon>Pseudonocardia</taxon>
    </lineage>
</organism>
<accession>A0ABT1A4H6</accession>
<keyword evidence="3" id="KW-1185">Reference proteome</keyword>
<dbReference type="SUPFAM" id="SSF53474">
    <property type="entry name" value="alpha/beta-Hydrolases"/>
    <property type="match status" value="1"/>
</dbReference>
<evidence type="ECO:0000313" key="3">
    <source>
        <dbReference type="Proteomes" id="UP001165283"/>
    </source>
</evidence>
<gene>
    <name evidence="2" type="ORF">KDL28_22875</name>
</gene>
<feature type="domain" description="AB hydrolase-1" evidence="1">
    <location>
        <begin position="16"/>
        <end position="238"/>
    </location>
</feature>
<evidence type="ECO:0000259" key="1">
    <source>
        <dbReference type="Pfam" id="PF12697"/>
    </source>
</evidence>
<dbReference type="Gene3D" id="3.40.50.1820">
    <property type="entry name" value="alpha/beta hydrolase"/>
    <property type="match status" value="1"/>
</dbReference>
<proteinExistence type="predicted"/>
<dbReference type="PANTHER" id="PTHR43194:SF5">
    <property type="entry name" value="PIMELOYL-[ACYL-CARRIER PROTEIN] METHYL ESTER ESTERASE"/>
    <property type="match status" value="1"/>
</dbReference>